<dbReference type="OrthoDB" id="408631at2759"/>
<protein>
    <submittedName>
        <fullName evidence="4">Carboxylesterase type B</fullName>
    </submittedName>
</protein>
<feature type="chain" id="PRO_5040201838" evidence="2">
    <location>
        <begin position="19"/>
        <end position="191"/>
    </location>
</feature>
<evidence type="ECO:0000313" key="5">
    <source>
        <dbReference type="Proteomes" id="UP000730481"/>
    </source>
</evidence>
<evidence type="ECO:0000313" key="4">
    <source>
        <dbReference type="EMBL" id="KAF4341507.1"/>
    </source>
</evidence>
<reference evidence="4" key="1">
    <citation type="journal article" date="2017" name="Mycologia">
        <title>Fusarium algeriense, sp. nov., a novel toxigenic crown rot pathogen of durum wheat from Algeria is nested in the Fusarium burgessii species complex.</title>
        <authorList>
            <person name="Laraba I."/>
            <person name="Keddad A."/>
            <person name="Boureghda H."/>
            <person name="Abdallah N."/>
            <person name="Vaughan M.M."/>
            <person name="Proctor R.H."/>
            <person name="Busman M."/>
            <person name="O'Donnell K."/>
        </authorList>
    </citation>
    <scope>NUCLEOTIDE SEQUENCE</scope>
    <source>
        <strain evidence="4">NRRL 25174</strain>
    </source>
</reference>
<evidence type="ECO:0000256" key="1">
    <source>
        <dbReference type="SAM" id="MobiDB-lite"/>
    </source>
</evidence>
<comment type="caution">
    <text evidence="4">The sequence shown here is derived from an EMBL/GenBank/DDBJ whole genome shotgun (WGS) entry which is preliminary data.</text>
</comment>
<evidence type="ECO:0000259" key="3">
    <source>
        <dbReference type="Pfam" id="PF00135"/>
    </source>
</evidence>
<feature type="signal peptide" evidence="2">
    <location>
        <begin position="1"/>
        <end position="18"/>
    </location>
</feature>
<dbReference type="Pfam" id="PF00135">
    <property type="entry name" value="COesterase"/>
    <property type="match status" value="1"/>
</dbReference>
<organism evidence="4 5">
    <name type="scientific">Fusarium beomiforme</name>
    <dbReference type="NCBI Taxonomy" id="44412"/>
    <lineage>
        <taxon>Eukaryota</taxon>
        <taxon>Fungi</taxon>
        <taxon>Dikarya</taxon>
        <taxon>Ascomycota</taxon>
        <taxon>Pezizomycotina</taxon>
        <taxon>Sordariomycetes</taxon>
        <taxon>Hypocreomycetidae</taxon>
        <taxon>Hypocreales</taxon>
        <taxon>Nectriaceae</taxon>
        <taxon>Fusarium</taxon>
        <taxon>Fusarium burgessii species complex</taxon>
    </lineage>
</organism>
<dbReference type="InterPro" id="IPR002018">
    <property type="entry name" value="CarbesteraseB"/>
</dbReference>
<proteinExistence type="predicted"/>
<accession>A0A9P5AMQ8</accession>
<keyword evidence="2" id="KW-0732">Signal</keyword>
<dbReference type="AlphaFoldDB" id="A0A9P5AMQ8"/>
<evidence type="ECO:0000256" key="2">
    <source>
        <dbReference type="SAM" id="SignalP"/>
    </source>
</evidence>
<dbReference type="Proteomes" id="UP000730481">
    <property type="component" value="Unassembled WGS sequence"/>
</dbReference>
<dbReference type="Gene3D" id="3.40.50.1820">
    <property type="entry name" value="alpha/beta hydrolase"/>
    <property type="match status" value="1"/>
</dbReference>
<name>A0A9P5AMQ8_9HYPO</name>
<reference evidence="4" key="2">
    <citation type="submission" date="2020-02" db="EMBL/GenBank/DDBJ databases">
        <title>Identification and distribution of gene clusters putatively required for synthesis of sphingolipid metabolism inhibitors in phylogenetically diverse species of the filamentous fungus Fusarium.</title>
        <authorList>
            <person name="Kim H.-S."/>
            <person name="Busman M."/>
            <person name="Brown D.W."/>
            <person name="Divon H."/>
            <person name="Uhlig S."/>
            <person name="Proctor R.H."/>
        </authorList>
    </citation>
    <scope>NUCLEOTIDE SEQUENCE</scope>
    <source>
        <strain evidence="4">NRRL 25174</strain>
    </source>
</reference>
<gene>
    <name evidence="4" type="ORF">FBEOM_4552</name>
</gene>
<dbReference type="EMBL" id="PVQB02000191">
    <property type="protein sequence ID" value="KAF4341507.1"/>
    <property type="molecule type" value="Genomic_DNA"/>
</dbReference>
<dbReference type="PROSITE" id="PS00941">
    <property type="entry name" value="CARBOXYLESTERASE_B_2"/>
    <property type="match status" value="1"/>
</dbReference>
<feature type="region of interest" description="Disordered" evidence="1">
    <location>
        <begin position="33"/>
        <end position="54"/>
    </location>
</feature>
<dbReference type="SUPFAM" id="SSF53474">
    <property type="entry name" value="alpha/beta-Hydrolases"/>
    <property type="match status" value="1"/>
</dbReference>
<dbReference type="InterPro" id="IPR029058">
    <property type="entry name" value="AB_hydrolase_fold"/>
</dbReference>
<keyword evidence="5" id="KW-1185">Reference proteome</keyword>
<sequence>MTSRILALLLSNHGAVTSKDPTVDLDTANRQQETFGSRNLLPPKDATPPSTKGDVGRICPQAMAAWEVYTSFTGRDFLSGEISALTANQKHALEKPSGLEIPSDPRENEDCLFLDVVTPIETFESPIKILAPVVFWLSGGGYRTGEKGWLDPAGLIKASYTSSPEGLVFVQKGFCLAGLELSEVFIGDMEL</sequence>
<dbReference type="InterPro" id="IPR019819">
    <property type="entry name" value="Carboxylesterase_B_CS"/>
</dbReference>
<feature type="domain" description="Carboxylesterase type B" evidence="3">
    <location>
        <begin position="100"/>
        <end position="158"/>
    </location>
</feature>